<name>A0A024S378_HYPJR</name>
<sequence length="141" mass="15399">MARGSSSRSHWMAGDRLGRHARAAPKRPGTAAVMVKGKETQHLFELRAPNQVPQASCQVISRAVVVTHAGTSIDGRATMLRHTVLPLDSRLFSQREAVLDNQMALRLSLLIVGKVSLYCSITRTLSNCRRALAKVNKGSKL</sequence>
<evidence type="ECO:0000313" key="2">
    <source>
        <dbReference type="EMBL" id="ETR99788.1"/>
    </source>
</evidence>
<proteinExistence type="predicted"/>
<gene>
    <name evidence="2" type="ORF">M419DRAFT_132296</name>
</gene>
<evidence type="ECO:0000256" key="1">
    <source>
        <dbReference type="SAM" id="MobiDB-lite"/>
    </source>
</evidence>
<organism evidence="2 3">
    <name type="scientific">Hypocrea jecorina (strain ATCC 56765 / BCRC 32924 / NRRL 11460 / Rut C-30)</name>
    <name type="common">Trichoderma reesei</name>
    <dbReference type="NCBI Taxonomy" id="1344414"/>
    <lineage>
        <taxon>Eukaryota</taxon>
        <taxon>Fungi</taxon>
        <taxon>Dikarya</taxon>
        <taxon>Ascomycota</taxon>
        <taxon>Pezizomycotina</taxon>
        <taxon>Sordariomycetes</taxon>
        <taxon>Hypocreomycetidae</taxon>
        <taxon>Hypocreales</taxon>
        <taxon>Hypocreaceae</taxon>
        <taxon>Trichoderma</taxon>
    </lineage>
</organism>
<accession>A0A024S378</accession>
<evidence type="ECO:0000313" key="3">
    <source>
        <dbReference type="Proteomes" id="UP000024376"/>
    </source>
</evidence>
<dbReference type="AlphaFoldDB" id="A0A024S378"/>
<dbReference type="Proteomes" id="UP000024376">
    <property type="component" value="Unassembled WGS sequence"/>
</dbReference>
<protein>
    <submittedName>
        <fullName evidence="2">Uncharacterized protein</fullName>
    </submittedName>
</protein>
<dbReference type="HOGENOM" id="CLU_1845376_0_0_1"/>
<feature type="region of interest" description="Disordered" evidence="1">
    <location>
        <begin position="1"/>
        <end position="29"/>
    </location>
</feature>
<dbReference type="KEGG" id="trr:M419DRAFT_132296"/>
<dbReference type="EMBL" id="KI911155">
    <property type="protein sequence ID" value="ETR99788.1"/>
    <property type="molecule type" value="Genomic_DNA"/>
</dbReference>
<reference evidence="3" key="1">
    <citation type="journal article" date="2013" name="Ind. Biotechnol.">
        <title>Comparative genomics analysis of Trichoderma reesei strains.</title>
        <authorList>
            <person name="Koike H."/>
            <person name="Aerts A."/>
            <person name="LaButti K."/>
            <person name="Grigoriev I.V."/>
            <person name="Baker S.E."/>
        </authorList>
    </citation>
    <scope>NUCLEOTIDE SEQUENCE [LARGE SCALE GENOMIC DNA]</scope>
    <source>
        <strain evidence="3">ATCC 56765 / BCRC 32924 / NRRL 11460 / Rut C-30</strain>
    </source>
</reference>